<accession>A1CCI7</accession>
<dbReference type="VEuPathDB" id="FungiDB:ACLA_062070"/>
<dbReference type="HOGENOM" id="CLU_039850_0_0_1"/>
<dbReference type="KEGG" id="act:ACLA_062070"/>
<dbReference type="Proteomes" id="UP000006701">
    <property type="component" value="Unassembled WGS sequence"/>
</dbReference>
<keyword evidence="2" id="KW-1185">Reference proteome</keyword>
<proteinExistence type="predicted"/>
<dbReference type="OMA" id="DWCMSIS"/>
<evidence type="ECO:0000313" key="2">
    <source>
        <dbReference type="Proteomes" id="UP000006701"/>
    </source>
</evidence>
<dbReference type="RefSeq" id="XP_001273670.1">
    <property type="nucleotide sequence ID" value="XM_001273669.1"/>
</dbReference>
<dbReference type="GeneID" id="4705891"/>
<name>A1CCI7_ASPCL</name>
<dbReference type="EMBL" id="DS027050">
    <property type="protein sequence ID" value="EAW12244.1"/>
    <property type="molecule type" value="Genomic_DNA"/>
</dbReference>
<gene>
    <name evidence="1" type="ORF">ACLA_062070</name>
</gene>
<dbReference type="AlphaFoldDB" id="A1CCI7"/>
<reference evidence="1 2" key="1">
    <citation type="journal article" date="2008" name="PLoS Genet.">
        <title>Genomic islands in the pathogenic filamentous fungus Aspergillus fumigatus.</title>
        <authorList>
            <person name="Fedorova N.D."/>
            <person name="Khaldi N."/>
            <person name="Joardar V.S."/>
            <person name="Maiti R."/>
            <person name="Amedeo P."/>
            <person name="Anderson M.J."/>
            <person name="Crabtree J."/>
            <person name="Silva J.C."/>
            <person name="Badger J.H."/>
            <person name="Albarraq A."/>
            <person name="Angiuoli S."/>
            <person name="Bussey H."/>
            <person name="Bowyer P."/>
            <person name="Cotty P.J."/>
            <person name="Dyer P.S."/>
            <person name="Egan A."/>
            <person name="Galens K."/>
            <person name="Fraser-Liggett C.M."/>
            <person name="Haas B.J."/>
            <person name="Inman J.M."/>
            <person name="Kent R."/>
            <person name="Lemieux S."/>
            <person name="Malavazi I."/>
            <person name="Orvis J."/>
            <person name="Roemer T."/>
            <person name="Ronning C.M."/>
            <person name="Sundaram J.P."/>
            <person name="Sutton G."/>
            <person name="Turner G."/>
            <person name="Venter J.C."/>
            <person name="White O.R."/>
            <person name="Whitty B.R."/>
            <person name="Youngman P."/>
            <person name="Wolfe K.H."/>
            <person name="Goldman G.H."/>
            <person name="Wortman J.R."/>
            <person name="Jiang B."/>
            <person name="Denning D.W."/>
            <person name="Nierman W.C."/>
        </authorList>
    </citation>
    <scope>NUCLEOTIDE SEQUENCE [LARGE SCALE GENOMIC DNA]</scope>
    <source>
        <strain evidence="2">ATCC 1007 / CBS 513.65 / DSM 816 / NCTC 3887 / NRRL 1</strain>
    </source>
</reference>
<sequence>MRQRSRSRIALSNDLDLRGNEGAVDLVFELVREFFAKSQISITEIQFWGRVIVIVLENESNKEKDLAAVPRSIGQCNCFYLFESDMARPKSFSTAPLRQCFASQIDDSEYETIRPGVVVSSGTHPQEGWEILTSSGILISDHLGSQYMTVAAHGFPGPFEGKVFHPQSSGRAIGEVIVQISHTDVALVQLGQGVHFINEPFENTIIPAPPSRLEGFLRAAATRIGGNIFMDSPFSGFMEGTRGAHSLLRIPSDDPLEPKQSWIRCQWDYMGQGSYAAMVDGVHGSAIWDDNQNVLGFFRYAPQSGPFLDWCMSISADHLLDKGYTMV</sequence>
<protein>
    <submittedName>
        <fullName evidence="1">Uncharacterized protein</fullName>
    </submittedName>
</protein>
<dbReference type="STRING" id="344612.A1CCI7"/>
<organism evidence="1 2">
    <name type="scientific">Aspergillus clavatus (strain ATCC 1007 / CBS 513.65 / DSM 816 / NCTC 3887 / NRRL 1 / QM 1276 / 107)</name>
    <dbReference type="NCBI Taxonomy" id="344612"/>
    <lineage>
        <taxon>Eukaryota</taxon>
        <taxon>Fungi</taxon>
        <taxon>Dikarya</taxon>
        <taxon>Ascomycota</taxon>
        <taxon>Pezizomycotina</taxon>
        <taxon>Eurotiomycetes</taxon>
        <taxon>Eurotiomycetidae</taxon>
        <taxon>Eurotiales</taxon>
        <taxon>Aspergillaceae</taxon>
        <taxon>Aspergillus</taxon>
        <taxon>Aspergillus subgen. Fumigati</taxon>
    </lineage>
</organism>
<evidence type="ECO:0000313" key="1">
    <source>
        <dbReference type="EMBL" id="EAW12244.1"/>
    </source>
</evidence>
<dbReference type="OrthoDB" id="4155294at2759"/>
<dbReference type="eggNOG" id="ENOG502SRZJ">
    <property type="taxonomic scope" value="Eukaryota"/>
</dbReference>